<dbReference type="EMBL" id="JBGBZN010000002">
    <property type="protein sequence ID" value="MEY9475611.1"/>
    <property type="molecule type" value="Genomic_DNA"/>
</dbReference>
<dbReference type="InterPro" id="IPR050557">
    <property type="entry name" value="RTX_toxin/Mannuronan_C5-epim"/>
</dbReference>
<evidence type="ECO:0000256" key="2">
    <source>
        <dbReference type="ARBA" id="ARBA00022525"/>
    </source>
</evidence>
<comment type="caution">
    <text evidence="3">The sequence shown here is derived from an EMBL/GenBank/DDBJ whole genome shotgun (WGS) entry which is preliminary data.</text>
</comment>
<dbReference type="InterPro" id="IPR001343">
    <property type="entry name" value="Hemolysn_Ca-bd"/>
</dbReference>
<keyword evidence="4" id="KW-1185">Reference proteome</keyword>
<dbReference type="Gene3D" id="2.160.20.160">
    <property type="match status" value="1"/>
</dbReference>
<dbReference type="Proteomes" id="UP001565474">
    <property type="component" value="Unassembled WGS sequence"/>
</dbReference>
<dbReference type="InterPro" id="IPR011049">
    <property type="entry name" value="Serralysin-like_metalloprot_C"/>
</dbReference>
<accession>A0ABV4GVS1</accession>
<keyword evidence="2" id="KW-0964">Secreted</keyword>
<gene>
    <name evidence="3" type="ORF">ABH992_008010</name>
</gene>
<dbReference type="PANTHER" id="PTHR38340">
    <property type="entry name" value="S-LAYER PROTEIN"/>
    <property type="match status" value="1"/>
</dbReference>
<name>A0ABV4GVS1_9BRAD</name>
<evidence type="ECO:0000313" key="4">
    <source>
        <dbReference type="Proteomes" id="UP001565474"/>
    </source>
</evidence>
<dbReference type="EC" id="3.4.24.40" evidence="3"/>
<dbReference type="Pfam" id="PF00353">
    <property type="entry name" value="HemolysinCabind"/>
    <property type="match status" value="11"/>
</dbReference>
<dbReference type="RefSeq" id="WP_157785071.1">
    <property type="nucleotide sequence ID" value="NZ_JBGBYD010000002.1"/>
</dbReference>
<proteinExistence type="predicted"/>
<dbReference type="PRINTS" id="PR00313">
    <property type="entry name" value="CABNDNGRPT"/>
</dbReference>
<sequence>MANTIQTKSQVAHRLLRTDGTLAADSHLFDWISLLDPINSLIIGSRHDDVLSAHAEGDIVLGLAGNDHLDSAWNRTALIGGSGNDNLTTNVVVPLQGDTSLHGLAIQFGGTGNDALHATVTLQGGNAPQGPEQVADVRLDGGSGHDTISATANVALPVVADVTVRTDLIGGSGNDTIHAVADGRNTLGNSIALNTIDGGSGDDRITAHAETAFFALHGTACNVLFGGAGNDELNASAHGVSNQTDLVTNELHGGHGDDVLHAFNLTDSNTRAPVGINQLWGDDGNDTLEAIHSTDGENAITDVTNYLDGGAGNDNLVADSTALGGFVHALNQLEGGSGRDNLTAHLHAVAHGGFGPAQALYDVANVLNGGAGDDQLTAFLSATPDPTVTDDSTAENRLNGGAGNDVLTATVAPGSLGSSVLAGGAGNDQLTVFGGSGNVLNGGDGKDTLVSGIGNDSMFGESGADTFVFAAQNGHDMAIFEQGQDKIDLKGLAANDIHGFEDLNIEVTGAETIIHFDANNDLTIVGVVNLNANDFLFA</sequence>
<dbReference type="Gene3D" id="2.150.10.10">
    <property type="entry name" value="Serralysin-like metalloprotease, C-terminal"/>
    <property type="match status" value="1"/>
</dbReference>
<reference evidence="3 4" key="1">
    <citation type="submission" date="2024-07" db="EMBL/GenBank/DDBJ databases">
        <title>Genomic Encyclopedia of Type Strains, Phase V (KMG-V): Genome sequencing to study the core and pangenomes of soil and plant-associated prokaryotes.</title>
        <authorList>
            <person name="Whitman W."/>
        </authorList>
    </citation>
    <scope>NUCLEOTIDE SEQUENCE [LARGE SCALE GENOMIC DNA]</scope>
    <source>
        <strain evidence="3 4">USDA 222</strain>
    </source>
</reference>
<dbReference type="GO" id="GO:0016787">
    <property type="term" value="F:hydrolase activity"/>
    <property type="evidence" value="ECO:0007669"/>
    <property type="project" value="UniProtKB-KW"/>
</dbReference>
<keyword evidence="3" id="KW-0378">Hydrolase</keyword>
<evidence type="ECO:0000256" key="1">
    <source>
        <dbReference type="ARBA" id="ARBA00004613"/>
    </source>
</evidence>
<dbReference type="SUPFAM" id="SSF51120">
    <property type="entry name" value="beta-Roll"/>
    <property type="match status" value="2"/>
</dbReference>
<dbReference type="PANTHER" id="PTHR38340:SF1">
    <property type="entry name" value="S-LAYER PROTEIN"/>
    <property type="match status" value="1"/>
</dbReference>
<evidence type="ECO:0000313" key="3">
    <source>
        <dbReference type="EMBL" id="MEY9475611.1"/>
    </source>
</evidence>
<protein>
    <submittedName>
        <fullName evidence="3">Serralysin</fullName>
        <ecNumber evidence="3">3.4.24.40</ecNumber>
    </submittedName>
</protein>
<comment type="subcellular location">
    <subcellularLocation>
        <location evidence="1">Secreted</location>
    </subcellularLocation>
</comment>
<organism evidence="3 4">
    <name type="scientific">Bradyrhizobium yuanmingense</name>
    <dbReference type="NCBI Taxonomy" id="108015"/>
    <lineage>
        <taxon>Bacteria</taxon>
        <taxon>Pseudomonadati</taxon>
        <taxon>Pseudomonadota</taxon>
        <taxon>Alphaproteobacteria</taxon>
        <taxon>Hyphomicrobiales</taxon>
        <taxon>Nitrobacteraceae</taxon>
        <taxon>Bradyrhizobium</taxon>
    </lineage>
</organism>